<dbReference type="InterPro" id="IPR011051">
    <property type="entry name" value="RmlC_Cupin_sf"/>
</dbReference>
<evidence type="ECO:0000313" key="2">
    <source>
        <dbReference type="EMBL" id="KAK9814294.1"/>
    </source>
</evidence>
<dbReference type="SUPFAM" id="SSF51182">
    <property type="entry name" value="RmlC-like cupins"/>
    <property type="match status" value="1"/>
</dbReference>
<protein>
    <recommendedName>
        <fullName evidence="4">Cupin 2 conserved barrel domain-containing protein</fullName>
    </recommendedName>
</protein>
<reference evidence="2 3" key="1">
    <citation type="journal article" date="2024" name="Nat. Commun.">
        <title>Phylogenomics reveals the evolutionary origins of lichenization in chlorophyte algae.</title>
        <authorList>
            <person name="Puginier C."/>
            <person name="Libourel C."/>
            <person name="Otte J."/>
            <person name="Skaloud P."/>
            <person name="Haon M."/>
            <person name="Grisel S."/>
            <person name="Petersen M."/>
            <person name="Berrin J.G."/>
            <person name="Delaux P.M."/>
            <person name="Dal Grande F."/>
            <person name="Keller J."/>
        </authorList>
    </citation>
    <scope>NUCLEOTIDE SEQUENCE [LARGE SCALE GENOMIC DNA]</scope>
    <source>
        <strain evidence="2 3">SAG 2043</strain>
    </source>
</reference>
<dbReference type="AlphaFoldDB" id="A0AAW1Q1G3"/>
<feature type="compositionally biased region" description="Polar residues" evidence="1">
    <location>
        <begin position="11"/>
        <end position="29"/>
    </location>
</feature>
<feature type="region of interest" description="Disordered" evidence="1">
    <location>
        <begin position="178"/>
        <end position="218"/>
    </location>
</feature>
<feature type="region of interest" description="Disordered" evidence="1">
    <location>
        <begin position="45"/>
        <end position="78"/>
    </location>
</feature>
<dbReference type="Proteomes" id="UP001489004">
    <property type="component" value="Unassembled WGS sequence"/>
</dbReference>
<sequence length="218" mass="24490">MTLRQLARLPTRSTAPLPNRSRTVQQRASTLSRCTSCGVAFRSHTRDQQVKSSRSKPQPLSALRRNVRMSASKSSESQPADFDYTHLWVSADGETHIKECKMKGFNLKKYAETEQFVKEVDAPSKLVFSELEPGNFQDWHSCPQVQFVVCLKGSWFVKATDGTKKVFKRGDVLFQDDVKDSPAAKQPTHQSGVVGDEPNQQLIVQVQRKPEVDNPGTL</sequence>
<dbReference type="Gene3D" id="2.60.120.10">
    <property type="entry name" value="Jelly Rolls"/>
    <property type="match status" value="1"/>
</dbReference>
<keyword evidence="3" id="KW-1185">Reference proteome</keyword>
<organism evidence="2 3">
    <name type="scientific">[Myrmecia] bisecta</name>
    <dbReference type="NCBI Taxonomy" id="41462"/>
    <lineage>
        <taxon>Eukaryota</taxon>
        <taxon>Viridiplantae</taxon>
        <taxon>Chlorophyta</taxon>
        <taxon>core chlorophytes</taxon>
        <taxon>Trebouxiophyceae</taxon>
        <taxon>Trebouxiales</taxon>
        <taxon>Trebouxiaceae</taxon>
        <taxon>Myrmecia</taxon>
    </lineage>
</organism>
<dbReference type="InterPro" id="IPR014710">
    <property type="entry name" value="RmlC-like_jellyroll"/>
</dbReference>
<dbReference type="CDD" id="cd07009">
    <property type="entry name" value="cupin_BLL0285-like"/>
    <property type="match status" value="1"/>
</dbReference>
<dbReference type="EMBL" id="JALJOR010000007">
    <property type="protein sequence ID" value="KAK9814294.1"/>
    <property type="molecule type" value="Genomic_DNA"/>
</dbReference>
<feature type="compositionally biased region" description="Polar residues" evidence="1">
    <location>
        <begin position="69"/>
        <end position="78"/>
    </location>
</feature>
<evidence type="ECO:0008006" key="4">
    <source>
        <dbReference type="Google" id="ProtNLM"/>
    </source>
</evidence>
<gene>
    <name evidence="2" type="ORF">WJX72_003545</name>
</gene>
<evidence type="ECO:0000256" key="1">
    <source>
        <dbReference type="SAM" id="MobiDB-lite"/>
    </source>
</evidence>
<proteinExistence type="predicted"/>
<accession>A0AAW1Q1G3</accession>
<name>A0AAW1Q1G3_9CHLO</name>
<comment type="caution">
    <text evidence="2">The sequence shown here is derived from an EMBL/GenBank/DDBJ whole genome shotgun (WGS) entry which is preliminary data.</text>
</comment>
<evidence type="ECO:0000313" key="3">
    <source>
        <dbReference type="Proteomes" id="UP001489004"/>
    </source>
</evidence>
<feature type="region of interest" description="Disordered" evidence="1">
    <location>
        <begin position="1"/>
        <end position="29"/>
    </location>
</feature>